<dbReference type="PANTHER" id="PTHR18934:SF126">
    <property type="entry name" value="OS03G0282700 PROTEIN"/>
    <property type="match status" value="1"/>
</dbReference>
<proteinExistence type="predicted"/>
<feature type="domain" description="Helicase C-terminal" evidence="1">
    <location>
        <begin position="174"/>
        <end position="340"/>
    </location>
</feature>
<sequence>MAPRPPAIYHQMPAILRYLKDHRVVVVSAAPGSDKSSVLPRCLAASGYGPVLCAQPRHFACVVAAAKVGEKRDSGIEFTTTRLLLDKFGSPARLVGYTAIVIDEAHDRTSLGTDVVLGMVKAAMATGTMGQCKVVVCTAGGPADGMLRTFFGGAPIVSSLRAGHPVEVRYSRGPMLDMVDAVADEVAAIHASQPPGDVLVFLPENADIINAHAELELLDQPGLAARYIHDNLPAELTDIMLNSPVPDGGRRVVLATDVAETAVLVHGITYVVDTGLVSEQPSAWISKETAAARAAIAGFSGPGRCHRLYQKKQYDGFDELTIPHIRRDGAAVKFALMVKRHTADGMTGFEVFDPVLKPAVMKNIFGQLVNGGYLDKQGNLTDKGRLEAYDED</sequence>
<name>J3LML7_ORYBR</name>
<dbReference type="STRING" id="4533.J3LML7"/>
<dbReference type="Proteomes" id="UP000006038">
    <property type="component" value="Chromosome 3"/>
</dbReference>
<reference evidence="2" key="1">
    <citation type="journal article" date="2013" name="Nat. Commun.">
        <title>Whole-genome sequencing of Oryza brachyantha reveals mechanisms underlying Oryza genome evolution.</title>
        <authorList>
            <person name="Chen J."/>
            <person name="Huang Q."/>
            <person name="Gao D."/>
            <person name="Wang J."/>
            <person name="Lang Y."/>
            <person name="Liu T."/>
            <person name="Li B."/>
            <person name="Bai Z."/>
            <person name="Luis Goicoechea J."/>
            <person name="Liang C."/>
            <person name="Chen C."/>
            <person name="Zhang W."/>
            <person name="Sun S."/>
            <person name="Liao Y."/>
            <person name="Zhang X."/>
            <person name="Yang L."/>
            <person name="Song C."/>
            <person name="Wang M."/>
            <person name="Shi J."/>
            <person name="Liu G."/>
            <person name="Liu J."/>
            <person name="Zhou H."/>
            <person name="Zhou W."/>
            <person name="Yu Q."/>
            <person name="An N."/>
            <person name="Chen Y."/>
            <person name="Cai Q."/>
            <person name="Wang B."/>
            <person name="Liu B."/>
            <person name="Min J."/>
            <person name="Huang Y."/>
            <person name="Wu H."/>
            <person name="Li Z."/>
            <person name="Zhang Y."/>
            <person name="Yin Y."/>
            <person name="Song W."/>
            <person name="Jiang J."/>
            <person name="Jackson S.A."/>
            <person name="Wing R.A."/>
            <person name="Wang J."/>
            <person name="Chen M."/>
        </authorList>
    </citation>
    <scope>NUCLEOTIDE SEQUENCE [LARGE SCALE GENOMIC DNA]</scope>
    <source>
        <strain evidence="2">cv. IRGC 101232</strain>
    </source>
</reference>
<dbReference type="EnsemblPlants" id="OB03G22930.1">
    <property type="protein sequence ID" value="OB03G22930.1"/>
    <property type="gene ID" value="OB03G22930"/>
</dbReference>
<evidence type="ECO:0000313" key="2">
    <source>
        <dbReference type="EnsemblPlants" id="OB03G22930.1"/>
    </source>
</evidence>
<dbReference type="OMA" id="VICAQPR"/>
<keyword evidence="3" id="KW-1185">Reference proteome</keyword>
<reference evidence="2" key="2">
    <citation type="submission" date="2013-04" db="UniProtKB">
        <authorList>
            <consortium name="EnsemblPlants"/>
        </authorList>
    </citation>
    <scope>IDENTIFICATION</scope>
</reference>
<evidence type="ECO:0000313" key="3">
    <source>
        <dbReference type="Proteomes" id="UP000006038"/>
    </source>
</evidence>
<organism evidence="2">
    <name type="scientific">Oryza brachyantha</name>
    <name type="common">malo sina</name>
    <dbReference type="NCBI Taxonomy" id="4533"/>
    <lineage>
        <taxon>Eukaryota</taxon>
        <taxon>Viridiplantae</taxon>
        <taxon>Streptophyta</taxon>
        <taxon>Embryophyta</taxon>
        <taxon>Tracheophyta</taxon>
        <taxon>Spermatophyta</taxon>
        <taxon>Magnoliopsida</taxon>
        <taxon>Liliopsida</taxon>
        <taxon>Poales</taxon>
        <taxon>Poaceae</taxon>
        <taxon>BOP clade</taxon>
        <taxon>Oryzoideae</taxon>
        <taxon>Oryzeae</taxon>
        <taxon>Oryzinae</taxon>
        <taxon>Oryza</taxon>
    </lineage>
</organism>
<dbReference type="Pfam" id="PF00271">
    <property type="entry name" value="Helicase_C"/>
    <property type="match status" value="1"/>
</dbReference>
<accession>J3LML7</accession>
<dbReference type="eggNOG" id="KOG0923">
    <property type="taxonomic scope" value="Eukaryota"/>
</dbReference>
<dbReference type="InterPro" id="IPR027417">
    <property type="entry name" value="P-loop_NTPase"/>
</dbReference>
<dbReference type="GO" id="GO:0004386">
    <property type="term" value="F:helicase activity"/>
    <property type="evidence" value="ECO:0007669"/>
    <property type="project" value="TreeGrafter"/>
</dbReference>
<evidence type="ECO:0000259" key="1">
    <source>
        <dbReference type="PROSITE" id="PS51194"/>
    </source>
</evidence>
<dbReference type="GO" id="GO:0003723">
    <property type="term" value="F:RNA binding"/>
    <property type="evidence" value="ECO:0007669"/>
    <property type="project" value="TreeGrafter"/>
</dbReference>
<dbReference type="Gramene" id="OB03G22930.1">
    <property type="protein sequence ID" value="OB03G22930.1"/>
    <property type="gene ID" value="OB03G22930"/>
</dbReference>
<protein>
    <recommendedName>
        <fullName evidence="1">Helicase C-terminal domain-containing protein</fullName>
    </recommendedName>
</protein>
<dbReference type="HOGENOM" id="CLU_001832_5_7_1"/>
<dbReference type="PROSITE" id="PS51194">
    <property type="entry name" value="HELICASE_CTER"/>
    <property type="match status" value="1"/>
</dbReference>
<dbReference type="SUPFAM" id="SSF52540">
    <property type="entry name" value="P-loop containing nucleoside triphosphate hydrolases"/>
    <property type="match status" value="1"/>
</dbReference>
<dbReference type="Gene3D" id="3.40.50.300">
    <property type="entry name" value="P-loop containing nucleotide triphosphate hydrolases"/>
    <property type="match status" value="3"/>
</dbReference>
<dbReference type="AlphaFoldDB" id="J3LML7"/>
<dbReference type="PANTHER" id="PTHR18934">
    <property type="entry name" value="ATP-DEPENDENT RNA HELICASE"/>
    <property type="match status" value="1"/>
</dbReference>
<dbReference type="FunFam" id="3.40.50.300:FF:002670">
    <property type="entry name" value="Os03g0282700 protein"/>
    <property type="match status" value="1"/>
</dbReference>
<dbReference type="InterPro" id="IPR001650">
    <property type="entry name" value="Helicase_C-like"/>
</dbReference>